<dbReference type="GO" id="GO:1990281">
    <property type="term" value="C:efflux pump complex"/>
    <property type="evidence" value="ECO:0007669"/>
    <property type="project" value="TreeGrafter"/>
</dbReference>
<dbReference type="PRINTS" id="PR01490">
    <property type="entry name" value="RTXTOXIND"/>
</dbReference>
<accession>A0A518BQZ8</accession>
<dbReference type="AlphaFoldDB" id="A0A518BQZ8"/>
<dbReference type="RefSeq" id="WP_419191839.1">
    <property type="nucleotide sequence ID" value="NZ_CP036287.1"/>
</dbReference>
<dbReference type="Proteomes" id="UP000316921">
    <property type="component" value="Chromosome"/>
</dbReference>
<dbReference type="GO" id="GO:1990961">
    <property type="term" value="P:xenobiotic detoxification by transmembrane export across the plasma membrane"/>
    <property type="evidence" value="ECO:0007669"/>
    <property type="project" value="InterPro"/>
</dbReference>
<dbReference type="GO" id="GO:0019898">
    <property type="term" value="C:extrinsic component of membrane"/>
    <property type="evidence" value="ECO:0007669"/>
    <property type="project" value="InterPro"/>
</dbReference>
<evidence type="ECO:0000259" key="5">
    <source>
        <dbReference type="Pfam" id="PF25989"/>
    </source>
</evidence>
<evidence type="ECO:0000259" key="4">
    <source>
        <dbReference type="Pfam" id="PF25954"/>
    </source>
</evidence>
<dbReference type="Pfam" id="PF25989">
    <property type="entry name" value="YknX_C"/>
    <property type="match status" value="1"/>
</dbReference>
<dbReference type="InterPro" id="IPR030190">
    <property type="entry name" value="MacA_alpha-hairpin_sf"/>
</dbReference>
<dbReference type="GO" id="GO:0015562">
    <property type="term" value="F:efflux transmembrane transporter activity"/>
    <property type="evidence" value="ECO:0007669"/>
    <property type="project" value="TreeGrafter"/>
</dbReference>
<dbReference type="EMBL" id="CP036287">
    <property type="protein sequence ID" value="QDU69398.1"/>
    <property type="molecule type" value="Genomic_DNA"/>
</dbReference>
<dbReference type="Gene3D" id="2.40.30.170">
    <property type="match status" value="1"/>
</dbReference>
<reference evidence="6 7" key="1">
    <citation type="submission" date="2019-02" db="EMBL/GenBank/DDBJ databases">
        <title>Deep-cultivation of Planctomycetes and their phenomic and genomic characterization uncovers novel biology.</title>
        <authorList>
            <person name="Wiegand S."/>
            <person name="Jogler M."/>
            <person name="Boedeker C."/>
            <person name="Pinto D."/>
            <person name="Vollmers J."/>
            <person name="Rivas-Marin E."/>
            <person name="Kohn T."/>
            <person name="Peeters S.H."/>
            <person name="Heuer A."/>
            <person name="Rast P."/>
            <person name="Oberbeckmann S."/>
            <person name="Bunk B."/>
            <person name="Jeske O."/>
            <person name="Meyerdierks A."/>
            <person name="Storesund J.E."/>
            <person name="Kallscheuer N."/>
            <person name="Luecker S."/>
            <person name="Lage O.M."/>
            <person name="Pohl T."/>
            <person name="Merkel B.J."/>
            <person name="Hornburger P."/>
            <person name="Mueller R.-W."/>
            <person name="Bruemmer F."/>
            <person name="Labrenz M."/>
            <person name="Spormann A.M."/>
            <person name="Op den Camp H."/>
            <person name="Overmann J."/>
            <person name="Amann R."/>
            <person name="Jetten M.S.M."/>
            <person name="Mascher T."/>
            <person name="Medema M.H."/>
            <person name="Devos D.P."/>
            <person name="Kaster A.-K."/>
            <person name="Ovreas L."/>
            <person name="Rohde M."/>
            <person name="Galperin M.Y."/>
            <person name="Jogler C."/>
        </authorList>
    </citation>
    <scope>NUCLEOTIDE SEQUENCE [LARGE SCALE GENOMIC DNA]</scope>
    <source>
        <strain evidence="6 7">Pla133</strain>
    </source>
</reference>
<dbReference type="Gene3D" id="2.40.50.100">
    <property type="match status" value="2"/>
</dbReference>
<dbReference type="Gene3D" id="2.40.420.20">
    <property type="match status" value="1"/>
</dbReference>
<sequence length="485" mass="51104">MELDALKIERRPGRRRGPWPRRLVVLVVLVGIAVALREPIQSAAARFGAPTVELVTLERSDPSSLGALSGSAANGYVVAARRAALSADTPGRIVELTVTEGSTVKAGDLVARLYSDEYRAGLLRARADVAAAAAEATVAERDVERAEAELAAAEADIPRLESETEARSAEIDAASAKLRLAEIEVERVRAMVAERVSSQRELDQAQATADDAKATVDAAQARNRAGTGAVDSARAALAVQRAAIAQAKARAVTAKARVQAAEAIATQAQATLDKTEVRAPFDGIVVLKDAEVGEVVSPNSQGGSSARGSVATMVDLDSLEVQAEVPETSLSAVEVGRPARVFLDAYPERPYSGSVDRIWPTADRQKATVEVRVRFDTRDADLRPEMGVRVVFLDDDDIAALDAAARGETPPLLLPRQALVERGGLQGVYMVDGGVARFREVHTDGERDGRPIVVSGVQEGEQIVAAPPEGLADGDVVKVADGDQG</sequence>
<dbReference type="PANTHER" id="PTHR30469:SF38">
    <property type="entry name" value="HLYD FAMILY SECRETION PROTEIN"/>
    <property type="match status" value="1"/>
</dbReference>
<keyword evidence="7" id="KW-1185">Reference proteome</keyword>
<dbReference type="InterPro" id="IPR058792">
    <property type="entry name" value="Beta-barrel_RND_2"/>
</dbReference>
<protein>
    <submittedName>
        <fullName evidence="6">Multidrug resistance protein MdtN</fullName>
    </submittedName>
</protein>
<dbReference type="Gene3D" id="6.10.140.1990">
    <property type="match status" value="1"/>
</dbReference>
<dbReference type="Pfam" id="PF25954">
    <property type="entry name" value="Beta-barrel_RND_2"/>
    <property type="match status" value="1"/>
</dbReference>
<dbReference type="PANTHER" id="PTHR30469">
    <property type="entry name" value="MULTIDRUG RESISTANCE PROTEIN MDTA"/>
    <property type="match status" value="1"/>
</dbReference>
<proteinExistence type="inferred from homology"/>
<dbReference type="InterPro" id="IPR058637">
    <property type="entry name" value="YknX-like_C"/>
</dbReference>
<feature type="domain" description="YknX-like C-terminal permuted SH3-like" evidence="5">
    <location>
        <begin position="414"/>
        <end position="479"/>
    </location>
</feature>
<dbReference type="GO" id="GO:1990195">
    <property type="term" value="C:macrolide transmembrane transporter complex"/>
    <property type="evidence" value="ECO:0007669"/>
    <property type="project" value="InterPro"/>
</dbReference>
<feature type="coiled-coil region" evidence="3">
    <location>
        <begin position="129"/>
        <end position="278"/>
    </location>
</feature>
<organism evidence="6 7">
    <name type="scientific">Engelhardtia mirabilis</name>
    <dbReference type="NCBI Taxonomy" id="2528011"/>
    <lineage>
        <taxon>Bacteria</taxon>
        <taxon>Pseudomonadati</taxon>
        <taxon>Planctomycetota</taxon>
        <taxon>Planctomycetia</taxon>
        <taxon>Planctomycetia incertae sedis</taxon>
        <taxon>Engelhardtia</taxon>
    </lineage>
</organism>
<evidence type="ECO:0000256" key="1">
    <source>
        <dbReference type="ARBA" id="ARBA00009477"/>
    </source>
</evidence>
<gene>
    <name evidence="6" type="primary">mdtN_2</name>
    <name evidence="6" type="ORF">Pla133_45170</name>
</gene>
<evidence type="ECO:0000256" key="3">
    <source>
        <dbReference type="SAM" id="Coils"/>
    </source>
</evidence>
<comment type="similarity">
    <text evidence="1">Belongs to the membrane fusion protein (MFP) (TC 8.A.1) family.</text>
</comment>
<dbReference type="SUPFAM" id="SSF111369">
    <property type="entry name" value="HlyD-like secretion proteins"/>
    <property type="match status" value="3"/>
</dbReference>
<evidence type="ECO:0000313" key="6">
    <source>
        <dbReference type="EMBL" id="QDU69398.1"/>
    </source>
</evidence>
<keyword evidence="2 3" id="KW-0175">Coiled coil</keyword>
<feature type="domain" description="CusB-like beta-barrel" evidence="4">
    <location>
        <begin position="321"/>
        <end position="392"/>
    </location>
</feature>
<name>A0A518BQZ8_9BACT</name>
<evidence type="ECO:0000256" key="2">
    <source>
        <dbReference type="ARBA" id="ARBA00023054"/>
    </source>
</evidence>
<dbReference type="FunFam" id="2.40.30.170:FF:000010">
    <property type="entry name" value="Efflux RND transporter periplasmic adaptor subunit"/>
    <property type="match status" value="1"/>
</dbReference>
<dbReference type="GO" id="GO:0030313">
    <property type="term" value="C:cell envelope"/>
    <property type="evidence" value="ECO:0007669"/>
    <property type="project" value="UniProtKB-SubCell"/>
</dbReference>
<dbReference type="KEGG" id="pbap:Pla133_45170"/>
<dbReference type="NCBIfam" id="TIGR01730">
    <property type="entry name" value="RND_mfp"/>
    <property type="match status" value="1"/>
</dbReference>
<evidence type="ECO:0000313" key="7">
    <source>
        <dbReference type="Proteomes" id="UP000316921"/>
    </source>
</evidence>
<dbReference type="InterPro" id="IPR006143">
    <property type="entry name" value="RND_pump_MFP"/>
</dbReference>